<feature type="compositionally biased region" description="Polar residues" evidence="1">
    <location>
        <begin position="113"/>
        <end position="130"/>
    </location>
</feature>
<protein>
    <submittedName>
        <fullName evidence="2">Uncharacterized protein</fullName>
    </submittedName>
</protein>
<gene>
    <name evidence="2" type="ORF">NDU88_004921</name>
</gene>
<evidence type="ECO:0000256" key="1">
    <source>
        <dbReference type="SAM" id="MobiDB-lite"/>
    </source>
</evidence>
<sequence>MGPAGAATRHRRQEDLGAAIGPRPPGIQQLLPKKVGNHLQQEGISAPVPAQSYACGSPRPDPGDGRPCGCREHKAGHRGLQDSLYASAPRTRGDAETARGEAPPCDFNPRGSHPQSRLEQQSPTCTTRAN</sequence>
<dbReference type="EMBL" id="JANPWB010000003">
    <property type="protein sequence ID" value="KAJ1201106.1"/>
    <property type="molecule type" value="Genomic_DNA"/>
</dbReference>
<accession>A0AAV7VK55</accession>
<organism evidence="2 3">
    <name type="scientific">Pleurodeles waltl</name>
    <name type="common">Iberian ribbed newt</name>
    <dbReference type="NCBI Taxonomy" id="8319"/>
    <lineage>
        <taxon>Eukaryota</taxon>
        <taxon>Metazoa</taxon>
        <taxon>Chordata</taxon>
        <taxon>Craniata</taxon>
        <taxon>Vertebrata</taxon>
        <taxon>Euteleostomi</taxon>
        <taxon>Amphibia</taxon>
        <taxon>Batrachia</taxon>
        <taxon>Caudata</taxon>
        <taxon>Salamandroidea</taxon>
        <taxon>Salamandridae</taxon>
        <taxon>Pleurodelinae</taxon>
        <taxon>Pleurodeles</taxon>
    </lineage>
</organism>
<dbReference type="Proteomes" id="UP001066276">
    <property type="component" value="Chromosome 2_1"/>
</dbReference>
<evidence type="ECO:0000313" key="3">
    <source>
        <dbReference type="Proteomes" id="UP001066276"/>
    </source>
</evidence>
<keyword evidence="3" id="KW-1185">Reference proteome</keyword>
<evidence type="ECO:0000313" key="2">
    <source>
        <dbReference type="EMBL" id="KAJ1201106.1"/>
    </source>
</evidence>
<feature type="region of interest" description="Disordered" evidence="1">
    <location>
        <begin position="1"/>
        <end position="130"/>
    </location>
</feature>
<reference evidence="2" key="1">
    <citation type="journal article" date="2022" name="bioRxiv">
        <title>Sequencing and chromosome-scale assembly of the giantPleurodeles waltlgenome.</title>
        <authorList>
            <person name="Brown T."/>
            <person name="Elewa A."/>
            <person name="Iarovenko S."/>
            <person name="Subramanian E."/>
            <person name="Araus A.J."/>
            <person name="Petzold A."/>
            <person name="Susuki M."/>
            <person name="Suzuki K.-i.T."/>
            <person name="Hayashi T."/>
            <person name="Toyoda A."/>
            <person name="Oliveira C."/>
            <person name="Osipova E."/>
            <person name="Leigh N.D."/>
            <person name="Simon A."/>
            <person name="Yun M.H."/>
        </authorList>
    </citation>
    <scope>NUCLEOTIDE SEQUENCE</scope>
    <source>
        <strain evidence="2">20211129_DDA</strain>
        <tissue evidence="2">Liver</tissue>
    </source>
</reference>
<proteinExistence type="predicted"/>
<feature type="compositionally biased region" description="Basic and acidic residues" evidence="1">
    <location>
        <begin position="61"/>
        <end position="73"/>
    </location>
</feature>
<name>A0AAV7VK55_PLEWA</name>
<dbReference type="AlphaFoldDB" id="A0AAV7VK55"/>
<comment type="caution">
    <text evidence="2">The sequence shown here is derived from an EMBL/GenBank/DDBJ whole genome shotgun (WGS) entry which is preliminary data.</text>
</comment>